<evidence type="ECO:0000256" key="5">
    <source>
        <dbReference type="PROSITE-ProRule" id="PRU00042"/>
    </source>
</evidence>
<dbReference type="SMART" id="SM00355">
    <property type="entry name" value="ZnF_C2H2"/>
    <property type="match status" value="1"/>
</dbReference>
<organism evidence="8 9">
    <name type="scientific">Indicator maculatus</name>
    <name type="common">spotted honeyguide</name>
    <dbReference type="NCBI Taxonomy" id="545262"/>
    <lineage>
        <taxon>Eukaryota</taxon>
        <taxon>Metazoa</taxon>
        <taxon>Chordata</taxon>
        <taxon>Craniata</taxon>
        <taxon>Vertebrata</taxon>
        <taxon>Euteleostomi</taxon>
        <taxon>Archelosauria</taxon>
        <taxon>Archosauria</taxon>
        <taxon>Dinosauria</taxon>
        <taxon>Saurischia</taxon>
        <taxon>Theropoda</taxon>
        <taxon>Coelurosauria</taxon>
        <taxon>Aves</taxon>
        <taxon>Neognathae</taxon>
        <taxon>Neoaves</taxon>
        <taxon>Telluraves</taxon>
        <taxon>Coraciimorphae</taxon>
        <taxon>Piciformes</taxon>
        <taxon>Indicatoridae</taxon>
        <taxon>Indicator</taxon>
    </lineage>
</organism>
<dbReference type="GO" id="GO:0008270">
    <property type="term" value="F:zinc ion binding"/>
    <property type="evidence" value="ECO:0007669"/>
    <property type="project" value="UniProtKB-KW"/>
</dbReference>
<accession>A0A7L1G1Q0</accession>
<comment type="caution">
    <text evidence="8">The sequence shown here is derived from an EMBL/GenBank/DDBJ whole genome shotgun (WGS) entry which is preliminary data.</text>
</comment>
<dbReference type="PANTHER" id="PTHR23226:SF377">
    <property type="entry name" value="ZINC FINGER AND SCAN DOMAIN-CONTAINING PROTEIN 20"/>
    <property type="match status" value="1"/>
</dbReference>
<dbReference type="OrthoDB" id="3437960at2759"/>
<evidence type="ECO:0000256" key="1">
    <source>
        <dbReference type="ARBA" id="ARBA00022723"/>
    </source>
</evidence>
<feature type="non-terminal residue" evidence="8">
    <location>
        <position position="78"/>
    </location>
</feature>
<dbReference type="Gene3D" id="3.30.160.60">
    <property type="entry name" value="Classic Zinc Finger"/>
    <property type="match status" value="2"/>
</dbReference>
<dbReference type="SUPFAM" id="SSF57667">
    <property type="entry name" value="beta-beta-alpha zinc fingers"/>
    <property type="match status" value="1"/>
</dbReference>
<evidence type="ECO:0000256" key="3">
    <source>
        <dbReference type="ARBA" id="ARBA00022771"/>
    </source>
</evidence>
<dbReference type="AlphaFoldDB" id="A0A7L1G1Q0"/>
<feature type="non-terminal residue" evidence="8">
    <location>
        <position position="1"/>
    </location>
</feature>
<dbReference type="PROSITE" id="PS50157">
    <property type="entry name" value="ZINC_FINGER_C2H2_2"/>
    <property type="match status" value="2"/>
</dbReference>
<feature type="domain" description="C2H2-type" evidence="7">
    <location>
        <begin position="19"/>
        <end position="46"/>
    </location>
</feature>
<dbReference type="GO" id="GO:0000978">
    <property type="term" value="F:RNA polymerase II cis-regulatory region sequence-specific DNA binding"/>
    <property type="evidence" value="ECO:0007669"/>
    <property type="project" value="TreeGrafter"/>
</dbReference>
<evidence type="ECO:0000313" key="9">
    <source>
        <dbReference type="Proteomes" id="UP000557230"/>
    </source>
</evidence>
<dbReference type="FunFam" id="3.30.160.60:FF:002402">
    <property type="entry name" value="Zinc finger protein 347"/>
    <property type="match status" value="1"/>
</dbReference>
<proteinExistence type="predicted"/>
<feature type="compositionally biased region" description="Low complexity" evidence="6">
    <location>
        <begin position="47"/>
        <end position="57"/>
    </location>
</feature>
<dbReference type="EMBL" id="VXBD01000898">
    <property type="protein sequence ID" value="NXN07151.1"/>
    <property type="molecule type" value="Genomic_DNA"/>
</dbReference>
<protein>
    <submittedName>
        <fullName evidence="8">ZN606 protein</fullName>
    </submittedName>
</protein>
<dbReference type="FunFam" id="3.30.160.60:FF:000710">
    <property type="entry name" value="Zinc finger protein 768"/>
    <property type="match status" value="1"/>
</dbReference>
<keyword evidence="3 5" id="KW-0863">Zinc-finger</keyword>
<dbReference type="Proteomes" id="UP000557230">
    <property type="component" value="Unassembled WGS sequence"/>
</dbReference>
<dbReference type="PROSITE" id="PS00028">
    <property type="entry name" value="ZINC_FINGER_C2H2_1"/>
    <property type="match status" value="1"/>
</dbReference>
<dbReference type="InterPro" id="IPR036236">
    <property type="entry name" value="Znf_C2H2_sf"/>
</dbReference>
<evidence type="ECO:0000256" key="2">
    <source>
        <dbReference type="ARBA" id="ARBA00022737"/>
    </source>
</evidence>
<keyword evidence="9" id="KW-1185">Reference proteome</keyword>
<keyword evidence="1" id="KW-0479">Metal-binding</keyword>
<evidence type="ECO:0000256" key="4">
    <source>
        <dbReference type="ARBA" id="ARBA00022833"/>
    </source>
</evidence>
<dbReference type="GO" id="GO:0000981">
    <property type="term" value="F:DNA-binding transcription factor activity, RNA polymerase II-specific"/>
    <property type="evidence" value="ECO:0007669"/>
    <property type="project" value="TreeGrafter"/>
</dbReference>
<gene>
    <name evidence="8" type="primary">Znf606</name>
    <name evidence="8" type="ORF">INDMAC_R15199</name>
</gene>
<dbReference type="InterPro" id="IPR013087">
    <property type="entry name" value="Znf_C2H2_type"/>
</dbReference>
<keyword evidence="2" id="KW-0677">Repeat</keyword>
<sequence>NWNSHLERHRRIHTGEKPFTCPECGKSFSWSSHLDRHRRTHLGSAVGSSCRCSSCGRSPPPRPPPAAGEAPKAEEKPW</sequence>
<keyword evidence="4" id="KW-0862">Zinc</keyword>
<reference evidence="8 9" key="1">
    <citation type="submission" date="2019-09" db="EMBL/GenBank/DDBJ databases">
        <title>Bird 10,000 Genomes (B10K) Project - Family phase.</title>
        <authorList>
            <person name="Zhang G."/>
        </authorList>
    </citation>
    <scope>NUCLEOTIDE SEQUENCE [LARGE SCALE GENOMIC DNA]</scope>
    <source>
        <strain evidence="8">B10K-DU-001-78</strain>
        <tissue evidence="8">Muscle</tissue>
    </source>
</reference>
<evidence type="ECO:0000259" key="7">
    <source>
        <dbReference type="PROSITE" id="PS50157"/>
    </source>
</evidence>
<dbReference type="PANTHER" id="PTHR23226">
    <property type="entry name" value="ZINC FINGER AND SCAN DOMAIN-CONTAINING"/>
    <property type="match status" value="1"/>
</dbReference>
<name>A0A7L1G1Q0_9PICI</name>
<feature type="domain" description="C2H2-type" evidence="7">
    <location>
        <begin position="1"/>
        <end position="18"/>
    </location>
</feature>
<evidence type="ECO:0000256" key="6">
    <source>
        <dbReference type="SAM" id="MobiDB-lite"/>
    </source>
</evidence>
<dbReference type="Pfam" id="PF13465">
    <property type="entry name" value="zf-H2C2_2"/>
    <property type="match status" value="1"/>
</dbReference>
<feature type="region of interest" description="Disordered" evidence="6">
    <location>
        <begin position="45"/>
        <end position="78"/>
    </location>
</feature>
<evidence type="ECO:0000313" key="8">
    <source>
        <dbReference type="EMBL" id="NXN07151.1"/>
    </source>
</evidence>